<dbReference type="CDD" id="cd05266">
    <property type="entry name" value="SDR_a4"/>
    <property type="match status" value="1"/>
</dbReference>
<dbReference type="SUPFAM" id="SSF51735">
    <property type="entry name" value="NAD(P)-binding Rossmann-fold domains"/>
    <property type="match status" value="1"/>
</dbReference>
<dbReference type="Gene3D" id="3.40.50.720">
    <property type="entry name" value="NAD(P)-binding Rossmann-like Domain"/>
    <property type="match status" value="1"/>
</dbReference>
<evidence type="ECO:0000313" key="2">
    <source>
        <dbReference type="EMBL" id="RFZ85389.1"/>
    </source>
</evidence>
<proteinExistence type="predicted"/>
<dbReference type="GO" id="GO:0005737">
    <property type="term" value="C:cytoplasm"/>
    <property type="evidence" value="ECO:0007669"/>
    <property type="project" value="TreeGrafter"/>
</dbReference>
<dbReference type="PANTHER" id="PTHR48079">
    <property type="entry name" value="PROTEIN YEEZ"/>
    <property type="match status" value="1"/>
</dbReference>
<dbReference type="InterPro" id="IPR016040">
    <property type="entry name" value="NAD(P)-bd_dom"/>
</dbReference>
<sequence>MTISILGCGWYGFALAKQLISEGMSVKGSTTSADKVATLTEAGITAFLIDTGLDTELPGEFFSCDVLIISIPPKTRKGEGDGYITKLQKVIAASESYEVKKVIFISSTGVYADQSNTVTETSNPQPDTPSGVILLAAEQLFTDNKTFKTTIIRFGGLVGPGRDPGRFFAGKKDIPNGLAPVNLIHLDDCIGITKAVLMQDKFGCTINACTPHHPAKFIYYTQSARKSGLELPQFVPELKQWKIVTSEVVGKMIKYDSTLTNWYDWIGYPIEY</sequence>
<dbReference type="EMBL" id="QWDE01000001">
    <property type="protein sequence ID" value="RFZ85389.1"/>
    <property type="molecule type" value="Genomic_DNA"/>
</dbReference>
<name>A0A3E2NWQ0_9SPHI</name>
<feature type="domain" description="NAD(P)-binding" evidence="1">
    <location>
        <begin position="9"/>
        <end position="159"/>
    </location>
</feature>
<dbReference type="GO" id="GO:0004029">
    <property type="term" value="F:aldehyde dehydrogenase (NAD+) activity"/>
    <property type="evidence" value="ECO:0007669"/>
    <property type="project" value="TreeGrafter"/>
</dbReference>
<dbReference type="RefSeq" id="WP_117382289.1">
    <property type="nucleotide sequence ID" value="NZ_QWDE01000001.1"/>
</dbReference>
<dbReference type="InterPro" id="IPR051783">
    <property type="entry name" value="NAD(P)-dependent_oxidoreduct"/>
</dbReference>
<protein>
    <submittedName>
        <fullName evidence="2">SDR family oxidoreductase</fullName>
    </submittedName>
</protein>
<organism evidence="2 3">
    <name type="scientific">Mucilaginibacter terrenus</name>
    <dbReference type="NCBI Taxonomy" id="2482727"/>
    <lineage>
        <taxon>Bacteria</taxon>
        <taxon>Pseudomonadati</taxon>
        <taxon>Bacteroidota</taxon>
        <taxon>Sphingobacteriia</taxon>
        <taxon>Sphingobacteriales</taxon>
        <taxon>Sphingobacteriaceae</taxon>
        <taxon>Mucilaginibacter</taxon>
    </lineage>
</organism>
<gene>
    <name evidence="2" type="ORF">DYU05_07270</name>
</gene>
<dbReference type="InterPro" id="IPR036291">
    <property type="entry name" value="NAD(P)-bd_dom_sf"/>
</dbReference>
<dbReference type="Pfam" id="PF13460">
    <property type="entry name" value="NAD_binding_10"/>
    <property type="match status" value="1"/>
</dbReference>
<dbReference type="Proteomes" id="UP000260823">
    <property type="component" value="Unassembled WGS sequence"/>
</dbReference>
<evidence type="ECO:0000313" key="3">
    <source>
        <dbReference type="Proteomes" id="UP000260823"/>
    </source>
</evidence>
<evidence type="ECO:0000259" key="1">
    <source>
        <dbReference type="Pfam" id="PF13460"/>
    </source>
</evidence>
<dbReference type="AlphaFoldDB" id="A0A3E2NWQ0"/>
<comment type="caution">
    <text evidence="2">The sequence shown here is derived from an EMBL/GenBank/DDBJ whole genome shotgun (WGS) entry which is preliminary data.</text>
</comment>
<dbReference type="OrthoDB" id="751203at2"/>
<dbReference type="PANTHER" id="PTHR48079:SF6">
    <property type="entry name" value="NAD(P)-BINDING DOMAIN-CONTAINING PROTEIN-RELATED"/>
    <property type="match status" value="1"/>
</dbReference>
<reference evidence="2 3" key="1">
    <citation type="submission" date="2018-08" db="EMBL/GenBank/DDBJ databases">
        <title>Mucilaginibacter terrae sp. nov., isolated from manganese diggings.</title>
        <authorList>
            <person name="Huang Y."/>
            <person name="Zhou Z."/>
        </authorList>
    </citation>
    <scope>NUCLEOTIDE SEQUENCE [LARGE SCALE GENOMIC DNA]</scope>
    <source>
        <strain evidence="2 3">ZH6</strain>
    </source>
</reference>
<accession>A0A3E2NWQ0</accession>
<keyword evidence="3" id="KW-1185">Reference proteome</keyword>